<evidence type="ECO:0000256" key="1">
    <source>
        <dbReference type="ARBA" id="ARBA00010815"/>
    </source>
</evidence>
<keyword evidence="3 6" id="KW-0808">Transferase</keyword>
<evidence type="ECO:0000313" key="7">
    <source>
        <dbReference type="Proteomes" id="UP001447008"/>
    </source>
</evidence>
<dbReference type="CDD" id="cd02440">
    <property type="entry name" value="AdoMet_MTases"/>
    <property type="match status" value="1"/>
</dbReference>
<dbReference type="EC" id="2.1.1.-" evidence="6"/>
<proteinExistence type="inferred from homology"/>
<dbReference type="Gene3D" id="3.40.50.150">
    <property type="entry name" value="Vaccinia Virus protein VP39"/>
    <property type="match status" value="1"/>
</dbReference>
<dbReference type="EMBL" id="JBCGCU010000010">
    <property type="protein sequence ID" value="MEM0515821.1"/>
    <property type="molecule type" value="Genomic_DNA"/>
</dbReference>
<keyword evidence="5" id="KW-0443">Lipid metabolism</keyword>
<name>A0ABU9MX22_9GAMM</name>
<dbReference type="InterPro" id="IPR003333">
    <property type="entry name" value="CMAS"/>
</dbReference>
<reference evidence="6 7" key="1">
    <citation type="submission" date="2024-03" db="EMBL/GenBank/DDBJ databases">
        <title>Pseudoalteromonas qingdaonensis sp. nov., isolated from the intestines of marine benthic organisms.</title>
        <authorList>
            <person name="Lin X."/>
            <person name="Fang S."/>
            <person name="Hu X."/>
        </authorList>
    </citation>
    <scope>NUCLEOTIDE SEQUENCE [LARGE SCALE GENOMIC DNA]</scope>
    <source>
        <strain evidence="6 7">YIC-827</strain>
    </source>
</reference>
<dbReference type="GO" id="GO:0032259">
    <property type="term" value="P:methylation"/>
    <property type="evidence" value="ECO:0007669"/>
    <property type="project" value="UniProtKB-KW"/>
</dbReference>
<dbReference type="RefSeq" id="WP_342678793.1">
    <property type="nucleotide sequence ID" value="NZ_JBCGCU010000010.1"/>
</dbReference>
<keyword evidence="7" id="KW-1185">Reference proteome</keyword>
<comment type="caution">
    <text evidence="6">The sequence shown here is derived from an EMBL/GenBank/DDBJ whole genome shotgun (WGS) entry which is preliminary data.</text>
</comment>
<dbReference type="InterPro" id="IPR050723">
    <property type="entry name" value="CFA/CMAS"/>
</dbReference>
<comment type="similarity">
    <text evidence="1">Belongs to the CFA/CMAS family.</text>
</comment>
<evidence type="ECO:0000256" key="4">
    <source>
        <dbReference type="ARBA" id="ARBA00022691"/>
    </source>
</evidence>
<dbReference type="SUPFAM" id="SSF53335">
    <property type="entry name" value="S-adenosyl-L-methionine-dependent methyltransferases"/>
    <property type="match status" value="1"/>
</dbReference>
<evidence type="ECO:0000256" key="3">
    <source>
        <dbReference type="ARBA" id="ARBA00022679"/>
    </source>
</evidence>
<gene>
    <name evidence="6" type="ORF">WCN91_10430</name>
</gene>
<evidence type="ECO:0000313" key="6">
    <source>
        <dbReference type="EMBL" id="MEM0515821.1"/>
    </source>
</evidence>
<protein>
    <submittedName>
        <fullName evidence="6">Cyclopropane-fatty-acyl-phospholipid synthase family protein</fullName>
        <ecNumber evidence="6">2.1.1.-</ecNumber>
    </submittedName>
</protein>
<accession>A0ABU9MX22</accession>
<dbReference type="InterPro" id="IPR029063">
    <property type="entry name" value="SAM-dependent_MTases_sf"/>
</dbReference>
<keyword evidence="4" id="KW-0949">S-adenosyl-L-methionine</keyword>
<dbReference type="PANTHER" id="PTHR43667">
    <property type="entry name" value="CYCLOPROPANE-FATTY-ACYL-PHOSPHOLIPID SYNTHASE"/>
    <property type="match status" value="1"/>
</dbReference>
<dbReference type="Pfam" id="PF02353">
    <property type="entry name" value="CMAS"/>
    <property type="match status" value="1"/>
</dbReference>
<sequence length="421" mass="48156">MDRVTEVKINSNVSWKTKLAKRLVFAAFNTLEHGCIEIHERGEPVHAFGDKSAQPKVVVKVVDAKMYQAFAFSGSIGAAESYIEGHWECDNLTKLIEIFVLNQAQLDAFERRFSLLSGLAYRLKHLRNRNSSAGSKRNIVAHYDLGNELYESFLSNEMLYSCAVYPHKEASLEQAQQHKLKLICERAQLKDGDTVIEIGTGWGAFAIYAASHYDVHVTTTTISEEQHDYVANKIKTLGLEDKITLLKQDYRLLDGQYDKLVSIEMIEAVGHQYLGGFFAKCNSLLKPEGAMLLQAITIKDQRYHTYVKQTDFIQQYIFPGGCLVSIDEMSRHLRQGTELVMHELHDIGLHYARTLADWRERFDKAWPQLQGAKFNAQFYRLWHYYLGYCEGAFRQRAISTVHLVARKQGFKTNDAALALHY</sequence>
<evidence type="ECO:0000256" key="5">
    <source>
        <dbReference type="ARBA" id="ARBA00023098"/>
    </source>
</evidence>
<dbReference type="PIRSF" id="PIRSF003085">
    <property type="entry name" value="CMAS"/>
    <property type="match status" value="1"/>
</dbReference>
<dbReference type="GO" id="GO:0008168">
    <property type="term" value="F:methyltransferase activity"/>
    <property type="evidence" value="ECO:0007669"/>
    <property type="project" value="UniProtKB-KW"/>
</dbReference>
<evidence type="ECO:0000256" key="2">
    <source>
        <dbReference type="ARBA" id="ARBA00022603"/>
    </source>
</evidence>
<dbReference type="Proteomes" id="UP001447008">
    <property type="component" value="Unassembled WGS sequence"/>
</dbReference>
<dbReference type="PANTHER" id="PTHR43667:SF2">
    <property type="entry name" value="FATTY ACID C-METHYL TRANSFERASE"/>
    <property type="match status" value="1"/>
</dbReference>
<organism evidence="6 7">
    <name type="scientific">Pseudoalteromonas qingdaonensis</name>
    <dbReference type="NCBI Taxonomy" id="3131913"/>
    <lineage>
        <taxon>Bacteria</taxon>
        <taxon>Pseudomonadati</taxon>
        <taxon>Pseudomonadota</taxon>
        <taxon>Gammaproteobacteria</taxon>
        <taxon>Alteromonadales</taxon>
        <taxon>Pseudoalteromonadaceae</taxon>
        <taxon>Pseudoalteromonas</taxon>
    </lineage>
</organism>
<keyword evidence="2 6" id="KW-0489">Methyltransferase</keyword>